<dbReference type="AlphaFoldDB" id="A0A521G1K2"/>
<name>A0A521G1K2_9BACT</name>
<feature type="chain" id="PRO_5022134985" description="Cytochrome P460" evidence="1">
    <location>
        <begin position="21"/>
        <end position="240"/>
    </location>
</feature>
<evidence type="ECO:0000313" key="3">
    <source>
        <dbReference type="Proteomes" id="UP000316238"/>
    </source>
</evidence>
<keyword evidence="3" id="KW-1185">Reference proteome</keyword>
<evidence type="ECO:0008006" key="4">
    <source>
        <dbReference type="Google" id="ProtNLM"/>
    </source>
</evidence>
<comment type="caution">
    <text evidence="2">The sequence shown here is derived from an EMBL/GenBank/DDBJ whole genome shotgun (WGS) entry which is preliminary data.</text>
</comment>
<evidence type="ECO:0000313" key="2">
    <source>
        <dbReference type="EMBL" id="TAA74741.1"/>
    </source>
</evidence>
<keyword evidence="1" id="KW-0732">Signal</keyword>
<dbReference type="Gene3D" id="3.50.70.20">
    <property type="entry name" value="Cytochrome P460"/>
    <property type="match status" value="1"/>
</dbReference>
<evidence type="ECO:0000256" key="1">
    <source>
        <dbReference type="SAM" id="SignalP"/>
    </source>
</evidence>
<sequence length="240" mass="25238">MCVTTKKVVLFSVLSLFINAAVCNMSEAAGKPEVKVPEATAPQGSGQVEPIAAAEKKVEVTDASFRCLHKMTKVGNMYVDNLLGDLEGTLAVAKSSAGGVYPAGSVVQLLPTEVMIKREKGANDETNDWEFFVLEVSPEGSKIKQRGFNPPVKNMLGSCISCHKQVAPQADMVCAAGQGCPPIVFPGGIDNAKLISALQKTDKRCPSPEPPTPEEMAELIKLKKMLEAQAAAAAAAAGQP</sequence>
<protein>
    <recommendedName>
        <fullName evidence="4">Cytochrome P460</fullName>
    </recommendedName>
</protein>
<feature type="signal peptide" evidence="1">
    <location>
        <begin position="1"/>
        <end position="20"/>
    </location>
</feature>
<reference evidence="2" key="1">
    <citation type="submission" date="2017-07" db="EMBL/GenBank/DDBJ databases">
        <title>The cable genome - Insights into the physiology and evolution of filamentous bacteria capable of sulfide oxidation via long distance electron transfer.</title>
        <authorList>
            <person name="Thorup C."/>
            <person name="Bjerg J.T."/>
            <person name="Schreiber L."/>
            <person name="Nielsen L.P."/>
            <person name="Kjeldsen K.U."/>
            <person name="Boesen T."/>
            <person name="Boggild A."/>
            <person name="Meysman F."/>
            <person name="Geelhoed J."/>
            <person name="Schramm A."/>
        </authorList>
    </citation>
    <scope>NUCLEOTIDE SEQUENCE [LARGE SCALE GENOMIC DNA]</scope>
    <source>
        <strain evidence="2">GS</strain>
    </source>
</reference>
<accession>A0A521G1K2</accession>
<proteinExistence type="predicted"/>
<dbReference type="InterPro" id="IPR038142">
    <property type="entry name" value="Cytochrome_P460_sp"/>
</dbReference>
<gene>
    <name evidence="2" type="ORF">CDV28_11815</name>
</gene>
<dbReference type="Proteomes" id="UP000316238">
    <property type="component" value="Unassembled WGS sequence"/>
</dbReference>
<organism evidence="2 3">
    <name type="scientific">Candidatus Electronema aureum</name>
    <dbReference type="NCBI Taxonomy" id="2005002"/>
    <lineage>
        <taxon>Bacteria</taxon>
        <taxon>Pseudomonadati</taxon>
        <taxon>Thermodesulfobacteriota</taxon>
        <taxon>Desulfobulbia</taxon>
        <taxon>Desulfobulbales</taxon>
        <taxon>Desulfobulbaceae</taxon>
        <taxon>Candidatus Electronema</taxon>
    </lineage>
</organism>
<dbReference type="EMBL" id="NQJD01000018">
    <property type="protein sequence ID" value="TAA74741.1"/>
    <property type="molecule type" value="Genomic_DNA"/>
</dbReference>